<reference evidence="3 4" key="1">
    <citation type="submission" date="2019-04" db="EMBL/GenBank/DDBJ databases">
        <title>Crypto-aerobic microbial life in anoxic (sulfidic) marine sediments.</title>
        <authorList>
            <person name="Bhattacharya S."/>
            <person name="Roy C."/>
            <person name="Mondal N."/>
            <person name="Sarkar J."/>
            <person name="Mandal S."/>
            <person name="Rameez M.J."/>
            <person name="Ghosh W."/>
        </authorList>
    </citation>
    <scope>NUCLEOTIDE SEQUENCE [LARGE SCALE GENOMIC DNA]</scope>
    <source>
        <strain evidence="3 4">SBBC</strain>
    </source>
</reference>
<evidence type="ECO:0000259" key="2">
    <source>
        <dbReference type="SMART" id="SM00903"/>
    </source>
</evidence>
<dbReference type="SUPFAM" id="SSF50475">
    <property type="entry name" value="FMN-binding split barrel"/>
    <property type="match status" value="1"/>
</dbReference>
<dbReference type="InterPro" id="IPR012349">
    <property type="entry name" value="Split_barrel_FMN-bd"/>
</dbReference>
<dbReference type="InterPro" id="IPR050268">
    <property type="entry name" value="NADH-dep_flavin_reductase"/>
</dbReference>
<dbReference type="GO" id="GO:0042602">
    <property type="term" value="F:riboflavin reductase (NADPH) activity"/>
    <property type="evidence" value="ECO:0007669"/>
    <property type="project" value="TreeGrafter"/>
</dbReference>
<dbReference type="PANTHER" id="PTHR30466">
    <property type="entry name" value="FLAVIN REDUCTASE"/>
    <property type="match status" value="1"/>
</dbReference>
<dbReference type="Proteomes" id="UP000306340">
    <property type="component" value="Unassembled WGS sequence"/>
</dbReference>
<evidence type="ECO:0000256" key="1">
    <source>
        <dbReference type="ARBA" id="ARBA00023002"/>
    </source>
</evidence>
<protein>
    <submittedName>
        <fullName evidence="3">Flavin reductase family protein</fullName>
    </submittedName>
</protein>
<evidence type="ECO:0000313" key="3">
    <source>
        <dbReference type="EMBL" id="TKA98449.1"/>
    </source>
</evidence>
<evidence type="ECO:0000313" key="4">
    <source>
        <dbReference type="Proteomes" id="UP000306340"/>
    </source>
</evidence>
<feature type="domain" description="Flavin reductase like" evidence="2">
    <location>
        <begin position="18"/>
        <end position="166"/>
    </location>
</feature>
<gene>
    <name evidence="3" type="ORF">FAZ78_00610</name>
</gene>
<dbReference type="GO" id="GO:0006208">
    <property type="term" value="P:pyrimidine nucleobase catabolic process"/>
    <property type="evidence" value="ECO:0007669"/>
    <property type="project" value="TreeGrafter"/>
</dbReference>
<name>A0A4U0Z4V2_9RHOB</name>
<organism evidence="3 4">
    <name type="scientific">Cereibacter changlensis</name>
    <dbReference type="NCBI Taxonomy" id="402884"/>
    <lineage>
        <taxon>Bacteria</taxon>
        <taxon>Pseudomonadati</taxon>
        <taxon>Pseudomonadota</taxon>
        <taxon>Alphaproteobacteria</taxon>
        <taxon>Rhodobacterales</taxon>
        <taxon>Paracoccaceae</taxon>
        <taxon>Cereibacter</taxon>
    </lineage>
</organism>
<sequence>MTATEKTNIGSAEFREAMCRHAVGVALVTTRTVDGRPLGMLATAVTSVTADPPTILVCINSGASMHADVSRSGVFAVNVLAENHRRIADRFASPEARDQRFQSGDWGIAETGAPVLMGAMAVLDCQVDQIEEVGTHSVLFGRVVETVIGVDVHYSPMVYFERRYRALSGSRL</sequence>
<dbReference type="EMBL" id="SWAU01000002">
    <property type="protein sequence ID" value="TKA98449.1"/>
    <property type="molecule type" value="Genomic_DNA"/>
</dbReference>
<comment type="caution">
    <text evidence="3">The sequence shown here is derived from an EMBL/GenBank/DDBJ whole genome shotgun (WGS) entry which is preliminary data.</text>
</comment>
<dbReference type="GO" id="GO:0010181">
    <property type="term" value="F:FMN binding"/>
    <property type="evidence" value="ECO:0007669"/>
    <property type="project" value="InterPro"/>
</dbReference>
<dbReference type="PANTHER" id="PTHR30466:SF1">
    <property type="entry name" value="FMN REDUCTASE (NADH) RUTF"/>
    <property type="match status" value="1"/>
</dbReference>
<dbReference type="SMART" id="SM00903">
    <property type="entry name" value="Flavin_Reduct"/>
    <property type="match status" value="1"/>
</dbReference>
<dbReference type="AlphaFoldDB" id="A0A4U0Z4V2"/>
<dbReference type="Pfam" id="PF01613">
    <property type="entry name" value="Flavin_Reduct"/>
    <property type="match status" value="1"/>
</dbReference>
<accession>A0A4U0Z4V2</accession>
<proteinExistence type="predicted"/>
<dbReference type="Gene3D" id="2.30.110.10">
    <property type="entry name" value="Electron Transport, Fmn-binding Protein, Chain A"/>
    <property type="match status" value="1"/>
</dbReference>
<dbReference type="InterPro" id="IPR002563">
    <property type="entry name" value="Flavin_Rdtase-like_dom"/>
</dbReference>
<keyword evidence="1" id="KW-0560">Oxidoreductase</keyword>
<dbReference type="RefSeq" id="WP_136790853.1">
    <property type="nucleotide sequence ID" value="NZ_SWAU01000002.1"/>
</dbReference>